<evidence type="ECO:0000313" key="7">
    <source>
        <dbReference type="Proteomes" id="UP000195719"/>
    </source>
</evidence>
<dbReference type="GO" id="GO:0003677">
    <property type="term" value="F:DNA binding"/>
    <property type="evidence" value="ECO:0007669"/>
    <property type="project" value="UniProtKB-UniRule"/>
</dbReference>
<dbReference type="EMBL" id="FYAJ01000001">
    <property type="protein sequence ID" value="SMY33488.1"/>
    <property type="molecule type" value="Genomic_DNA"/>
</dbReference>
<dbReference type="InterPro" id="IPR001647">
    <property type="entry name" value="HTH_TetR"/>
</dbReference>
<dbReference type="PROSITE" id="PS50977">
    <property type="entry name" value="HTH_TETR_2"/>
    <property type="match status" value="1"/>
</dbReference>
<sequence>MSKLLPMAKKALYVREDVINKATKLYWEKGFHATSVRNLQDEIDLRSGSFYAAFGSKDGLFTEVLQNYTNITLAMIDKCRRENDSPIASLKAFVELQVIDSIDNSPNSMCMLTKTLSELTSEQQSLIDITKAHLRELTDKFVILIEEAQHHGEVEKSKNAQDLADFIMVQIAGLRTFAKLNTDKSKLGEMIDQLFLNYPFKNN</sequence>
<dbReference type="Gene3D" id="1.10.357.10">
    <property type="entry name" value="Tetracycline Repressor, domain 2"/>
    <property type="match status" value="1"/>
</dbReference>
<dbReference type="Proteomes" id="UP000195719">
    <property type="component" value="Unassembled WGS sequence"/>
</dbReference>
<keyword evidence="3" id="KW-0804">Transcription</keyword>
<dbReference type="InterPro" id="IPR036271">
    <property type="entry name" value="Tet_transcr_reg_TetR-rel_C_sf"/>
</dbReference>
<feature type="domain" description="HTH tetR-type" evidence="5">
    <location>
        <begin position="12"/>
        <end position="72"/>
    </location>
</feature>
<dbReference type="PANTHER" id="PTHR47506">
    <property type="entry name" value="TRANSCRIPTIONAL REGULATORY PROTEIN"/>
    <property type="match status" value="1"/>
</dbReference>
<evidence type="ECO:0000313" key="6">
    <source>
        <dbReference type="EMBL" id="SMY33488.1"/>
    </source>
</evidence>
<organism evidence="6 7">
    <name type="scientific">Photobacterium andalusiense</name>
    <dbReference type="NCBI Taxonomy" id="2204296"/>
    <lineage>
        <taxon>Bacteria</taxon>
        <taxon>Pseudomonadati</taxon>
        <taxon>Pseudomonadota</taxon>
        <taxon>Gammaproteobacteria</taxon>
        <taxon>Vibrionales</taxon>
        <taxon>Vibrionaceae</taxon>
        <taxon>Photobacterium</taxon>
    </lineage>
</organism>
<dbReference type="InterPro" id="IPR011075">
    <property type="entry name" value="TetR_C"/>
</dbReference>
<keyword evidence="7" id="KW-1185">Reference proteome</keyword>
<evidence type="ECO:0000256" key="2">
    <source>
        <dbReference type="ARBA" id="ARBA00023125"/>
    </source>
</evidence>
<dbReference type="AlphaFoldDB" id="A0A1Y6MCK8"/>
<protein>
    <submittedName>
        <fullName evidence="6">HTH-type transcriptional repressor BdcR</fullName>
    </submittedName>
</protein>
<dbReference type="Pfam" id="PF16925">
    <property type="entry name" value="TetR_C_13"/>
    <property type="match status" value="1"/>
</dbReference>
<dbReference type="Pfam" id="PF00440">
    <property type="entry name" value="TetR_N"/>
    <property type="match status" value="1"/>
</dbReference>
<dbReference type="PANTHER" id="PTHR47506:SF10">
    <property type="entry name" value="TRANSCRIPTIONAL REGULATORY PROTEIN"/>
    <property type="match status" value="1"/>
</dbReference>
<accession>A0A1Y6MCK8</accession>
<proteinExistence type="predicted"/>
<dbReference type="Gene3D" id="1.10.10.60">
    <property type="entry name" value="Homeodomain-like"/>
    <property type="match status" value="1"/>
</dbReference>
<dbReference type="SUPFAM" id="SSF46689">
    <property type="entry name" value="Homeodomain-like"/>
    <property type="match status" value="1"/>
</dbReference>
<feature type="DNA-binding region" description="H-T-H motif" evidence="4">
    <location>
        <begin position="35"/>
        <end position="54"/>
    </location>
</feature>
<name>A0A1Y6MCK8_9GAMM</name>
<evidence type="ECO:0000256" key="1">
    <source>
        <dbReference type="ARBA" id="ARBA00023015"/>
    </source>
</evidence>
<gene>
    <name evidence="6" type="primary">bdcR</name>
    <name evidence="6" type="ORF">PAND9192_00994</name>
</gene>
<dbReference type="SUPFAM" id="SSF48498">
    <property type="entry name" value="Tetracyclin repressor-like, C-terminal domain"/>
    <property type="match status" value="1"/>
</dbReference>
<reference evidence="7" key="1">
    <citation type="submission" date="2017-06" db="EMBL/GenBank/DDBJ databases">
        <authorList>
            <person name="Rodrigo-Torres L."/>
            <person name="Arahal R.D."/>
            <person name="Lucena T."/>
        </authorList>
    </citation>
    <scope>NUCLEOTIDE SEQUENCE [LARGE SCALE GENOMIC DNA]</scope>
    <source>
        <strain evidence="7">CECT 9192</strain>
    </source>
</reference>
<evidence type="ECO:0000259" key="5">
    <source>
        <dbReference type="PROSITE" id="PS50977"/>
    </source>
</evidence>
<dbReference type="InterPro" id="IPR009057">
    <property type="entry name" value="Homeodomain-like_sf"/>
</dbReference>
<evidence type="ECO:0000256" key="4">
    <source>
        <dbReference type="PROSITE-ProRule" id="PRU00335"/>
    </source>
</evidence>
<keyword evidence="1" id="KW-0805">Transcription regulation</keyword>
<keyword evidence="2 4" id="KW-0238">DNA-binding</keyword>
<evidence type="ECO:0000256" key="3">
    <source>
        <dbReference type="ARBA" id="ARBA00023163"/>
    </source>
</evidence>